<dbReference type="Pfam" id="PF02311">
    <property type="entry name" value="AraC_binding"/>
    <property type="match status" value="1"/>
</dbReference>
<keyword evidence="2" id="KW-0238">DNA-binding</keyword>
<dbReference type="InterPro" id="IPR009057">
    <property type="entry name" value="Homeodomain-like_sf"/>
</dbReference>
<evidence type="ECO:0000259" key="4">
    <source>
        <dbReference type="PROSITE" id="PS01124"/>
    </source>
</evidence>
<dbReference type="GeneID" id="93299282"/>
<dbReference type="RefSeq" id="WP_069152030.1">
    <property type="nucleotide sequence ID" value="NZ_DBFYTC010000111.1"/>
</dbReference>
<dbReference type="Proteomes" id="UP000094067">
    <property type="component" value="Unassembled WGS sequence"/>
</dbReference>
<evidence type="ECO:0000256" key="3">
    <source>
        <dbReference type="ARBA" id="ARBA00023163"/>
    </source>
</evidence>
<dbReference type="SUPFAM" id="SSF46689">
    <property type="entry name" value="Homeodomain-like"/>
    <property type="match status" value="2"/>
</dbReference>
<name>A0A1E3ABY9_9FIRM</name>
<evidence type="ECO:0000313" key="8">
    <source>
        <dbReference type="Proteomes" id="UP000095003"/>
    </source>
</evidence>
<proteinExistence type="predicted"/>
<dbReference type="Pfam" id="PF12833">
    <property type="entry name" value="HTH_18"/>
    <property type="match status" value="1"/>
</dbReference>
<evidence type="ECO:0000256" key="2">
    <source>
        <dbReference type="ARBA" id="ARBA00023125"/>
    </source>
</evidence>
<evidence type="ECO:0000313" key="6">
    <source>
        <dbReference type="EMBL" id="ODM13052.1"/>
    </source>
</evidence>
<evidence type="ECO:0000313" key="5">
    <source>
        <dbReference type="EMBL" id="ODM05911.1"/>
    </source>
</evidence>
<dbReference type="SMART" id="SM00342">
    <property type="entry name" value="HTH_ARAC"/>
    <property type="match status" value="1"/>
</dbReference>
<dbReference type="InterPro" id="IPR003313">
    <property type="entry name" value="AraC-bd"/>
</dbReference>
<dbReference type="AlphaFoldDB" id="A0A1E3ABY9"/>
<keyword evidence="3" id="KW-0804">Transcription</keyword>
<dbReference type="InterPro" id="IPR018060">
    <property type="entry name" value="HTH_AraC"/>
</dbReference>
<keyword evidence="1" id="KW-0805">Transcription regulation</keyword>
<dbReference type="SUPFAM" id="SSF51215">
    <property type="entry name" value="Regulatory protein AraC"/>
    <property type="match status" value="1"/>
</dbReference>
<dbReference type="Gene3D" id="1.10.10.60">
    <property type="entry name" value="Homeodomain-like"/>
    <property type="match status" value="2"/>
</dbReference>
<dbReference type="EMBL" id="MCGH01000002">
    <property type="protein sequence ID" value="ODM05911.1"/>
    <property type="molecule type" value="Genomic_DNA"/>
</dbReference>
<dbReference type="InterPro" id="IPR037923">
    <property type="entry name" value="HTH-like"/>
</dbReference>
<gene>
    <name evidence="5" type="primary">marA_1</name>
    <name evidence="6" type="ORF">BEH84_00767</name>
    <name evidence="5" type="ORF">BEI61_01800</name>
</gene>
<protein>
    <submittedName>
        <fullName evidence="5">Multiple antibiotic resistance protein MarA</fullName>
    </submittedName>
</protein>
<evidence type="ECO:0000313" key="7">
    <source>
        <dbReference type="Proteomes" id="UP000094067"/>
    </source>
</evidence>
<dbReference type="PANTHER" id="PTHR43280">
    <property type="entry name" value="ARAC-FAMILY TRANSCRIPTIONAL REGULATOR"/>
    <property type="match status" value="1"/>
</dbReference>
<accession>A0A1E3ABY9</accession>
<reference evidence="7 8" key="1">
    <citation type="submission" date="2016-07" db="EMBL/GenBank/DDBJ databases">
        <title>Characterization of isolates of Eisenbergiella tayi derived from blood cultures, using whole genome sequencing.</title>
        <authorList>
            <person name="Burdz T."/>
            <person name="Wiebe D."/>
            <person name="Huynh C."/>
            <person name="Bernard K."/>
        </authorList>
    </citation>
    <scope>NUCLEOTIDE SEQUENCE [LARGE SCALE GENOMIC DNA]</scope>
    <source>
        <strain evidence="5 7">NML 110608</strain>
        <strain evidence="6 8">NML 120489</strain>
    </source>
</reference>
<dbReference type="PROSITE" id="PS01124">
    <property type="entry name" value="HTH_ARAC_FAMILY_2"/>
    <property type="match status" value="1"/>
</dbReference>
<evidence type="ECO:0000256" key="1">
    <source>
        <dbReference type="ARBA" id="ARBA00023015"/>
    </source>
</evidence>
<dbReference type="PANTHER" id="PTHR43280:SF34">
    <property type="entry name" value="ARAC-FAMILY TRANSCRIPTIONAL REGULATOR"/>
    <property type="match status" value="1"/>
</dbReference>
<dbReference type="GO" id="GO:0043565">
    <property type="term" value="F:sequence-specific DNA binding"/>
    <property type="evidence" value="ECO:0007669"/>
    <property type="project" value="InterPro"/>
</dbReference>
<sequence length="286" mass="33080">MKNSDEFFLELKDSVSIMDLYTEEPCDAHFHFHEDYEIYLFQGGDVDLYIEQSFHHMLRGHLAVFNDRELHRACHYGRVPYKRLAVHFNPRLVHGMSTPGTNLLGCFQNHRPGRDNVILLSEEQMDKLLKLCRRLDEVSGSGEYGADILTVTSLAEVLVYVNSLYREFRQEKPVVPDKTITSILDYIDTHLSPELSLASIADCFSIDRYYLSHLFKQQTGNTVYHYILLKKTAAAKQLLAEGKTVTETCYLSGFNDYNNFIRTFKKITGISPGQYQKSFLMKQELH</sequence>
<feature type="domain" description="HTH araC/xylS-type" evidence="4">
    <location>
        <begin position="181"/>
        <end position="278"/>
    </location>
</feature>
<dbReference type="PATRIC" id="fig|1432052.3.peg.848"/>
<comment type="caution">
    <text evidence="5">The sequence shown here is derived from an EMBL/GenBank/DDBJ whole genome shotgun (WGS) entry which is preliminary data.</text>
</comment>
<dbReference type="Proteomes" id="UP000095003">
    <property type="component" value="Unassembled WGS sequence"/>
</dbReference>
<dbReference type="EMBL" id="MCGI01000001">
    <property type="protein sequence ID" value="ODM13052.1"/>
    <property type="molecule type" value="Genomic_DNA"/>
</dbReference>
<organism evidence="5 7">
    <name type="scientific">Eisenbergiella tayi</name>
    <dbReference type="NCBI Taxonomy" id="1432052"/>
    <lineage>
        <taxon>Bacteria</taxon>
        <taxon>Bacillati</taxon>
        <taxon>Bacillota</taxon>
        <taxon>Clostridia</taxon>
        <taxon>Lachnospirales</taxon>
        <taxon>Lachnospiraceae</taxon>
        <taxon>Eisenbergiella</taxon>
    </lineage>
</organism>
<dbReference type="GO" id="GO:0003700">
    <property type="term" value="F:DNA-binding transcription factor activity"/>
    <property type="evidence" value="ECO:0007669"/>
    <property type="project" value="InterPro"/>
</dbReference>